<feature type="binding site" description="covalent" evidence="8">
    <location>
        <position position="32"/>
    </location>
    <ligand>
        <name>heme c</name>
        <dbReference type="ChEBI" id="CHEBI:61717"/>
        <label>1</label>
    </ligand>
</feature>
<dbReference type="InterPro" id="IPR024167">
    <property type="entry name" value="Cytochrome_c4-like"/>
</dbReference>
<feature type="binding site" description="axial binding residue" evidence="9">
    <location>
        <position position="182"/>
    </location>
    <ligand>
        <name>heme c</name>
        <dbReference type="ChEBI" id="CHEBI:61717"/>
        <label>2</label>
    </ligand>
    <ligandPart>
        <name>Fe</name>
        <dbReference type="ChEBI" id="CHEBI:18248"/>
    </ligandPart>
</feature>
<dbReference type="Gene3D" id="1.10.760.10">
    <property type="entry name" value="Cytochrome c-like domain"/>
    <property type="match status" value="2"/>
</dbReference>
<evidence type="ECO:0000313" key="12">
    <source>
        <dbReference type="EMBL" id="RXJ72642.1"/>
    </source>
</evidence>
<dbReference type="Pfam" id="PF00034">
    <property type="entry name" value="Cytochrom_C"/>
    <property type="match status" value="2"/>
</dbReference>
<gene>
    <name evidence="12" type="ORF">CS022_14455</name>
</gene>
<name>A0A4Q0YNV0_9GAMM</name>
<accession>A0A4Q0YNV0</accession>
<keyword evidence="10" id="KW-0732">Signal</keyword>
<dbReference type="PIRSF" id="PIRSF000005">
    <property type="entry name" value="Cytochrome_c4"/>
    <property type="match status" value="1"/>
</dbReference>
<evidence type="ECO:0000256" key="6">
    <source>
        <dbReference type="ARBA" id="ARBA00022982"/>
    </source>
</evidence>
<dbReference type="SUPFAM" id="SSF46626">
    <property type="entry name" value="Cytochrome c"/>
    <property type="match status" value="2"/>
</dbReference>
<dbReference type="GO" id="GO:0005506">
    <property type="term" value="F:iron ion binding"/>
    <property type="evidence" value="ECO:0007669"/>
    <property type="project" value="InterPro"/>
</dbReference>
<evidence type="ECO:0000256" key="3">
    <source>
        <dbReference type="ARBA" id="ARBA00022617"/>
    </source>
</evidence>
<keyword evidence="5" id="KW-0574">Periplasm</keyword>
<proteinExistence type="predicted"/>
<evidence type="ECO:0000313" key="13">
    <source>
        <dbReference type="Proteomes" id="UP000290287"/>
    </source>
</evidence>
<dbReference type="InterPro" id="IPR009056">
    <property type="entry name" value="Cyt_c-like_dom"/>
</dbReference>
<dbReference type="InterPro" id="IPR008168">
    <property type="entry name" value="Cyt_C_IC"/>
</dbReference>
<feature type="binding site" description="covalent" evidence="8">
    <location>
        <position position="135"/>
    </location>
    <ligand>
        <name>heme c</name>
        <dbReference type="ChEBI" id="CHEBI:61717"/>
        <label>2</label>
    </ligand>
</feature>
<dbReference type="RefSeq" id="WP_129122866.1">
    <property type="nucleotide sequence ID" value="NZ_PEIB01000017.1"/>
</dbReference>
<feature type="domain" description="Cytochrome c" evidence="11">
    <location>
        <begin position="20"/>
        <end position="105"/>
    </location>
</feature>
<dbReference type="GO" id="GO:0009055">
    <property type="term" value="F:electron transfer activity"/>
    <property type="evidence" value="ECO:0007669"/>
    <property type="project" value="InterPro"/>
</dbReference>
<feature type="domain" description="Cytochrome c" evidence="11">
    <location>
        <begin position="114"/>
        <end position="205"/>
    </location>
</feature>
<feature type="binding site" description="axial binding residue" evidence="9">
    <location>
        <position position="139"/>
    </location>
    <ligand>
        <name>heme c</name>
        <dbReference type="ChEBI" id="CHEBI:61717"/>
        <label>2</label>
    </ligand>
    <ligandPart>
        <name>Fe</name>
        <dbReference type="ChEBI" id="CHEBI:18248"/>
    </ligandPart>
</feature>
<evidence type="ECO:0000256" key="4">
    <source>
        <dbReference type="ARBA" id="ARBA00022723"/>
    </source>
</evidence>
<organism evidence="12 13">
    <name type="scientific">Veronia nyctiphanis</name>
    <dbReference type="NCBI Taxonomy" id="1278244"/>
    <lineage>
        <taxon>Bacteria</taxon>
        <taxon>Pseudomonadati</taxon>
        <taxon>Pseudomonadota</taxon>
        <taxon>Gammaproteobacteria</taxon>
        <taxon>Vibrionales</taxon>
        <taxon>Vibrionaceae</taxon>
        <taxon>Veronia</taxon>
    </lineage>
</organism>
<evidence type="ECO:0000256" key="1">
    <source>
        <dbReference type="ARBA" id="ARBA00004418"/>
    </source>
</evidence>
<keyword evidence="6" id="KW-0249">Electron transport</keyword>
<keyword evidence="7 9" id="KW-0408">Iron</keyword>
<feature type="binding site" description="axial binding residue" evidence="9">
    <location>
        <position position="82"/>
    </location>
    <ligand>
        <name>heme c</name>
        <dbReference type="ChEBI" id="CHEBI:61717"/>
        <label>1</label>
    </ligand>
    <ligandPart>
        <name>Fe</name>
        <dbReference type="ChEBI" id="CHEBI:18248"/>
    </ligandPart>
</feature>
<dbReference type="PROSITE" id="PS51007">
    <property type="entry name" value="CYTC"/>
    <property type="match status" value="2"/>
</dbReference>
<dbReference type="InterPro" id="IPR050597">
    <property type="entry name" value="Cytochrome_c_Oxidase_Subunit"/>
</dbReference>
<feature type="binding site" description="covalent" evidence="8">
    <location>
        <position position="138"/>
    </location>
    <ligand>
        <name>heme c</name>
        <dbReference type="ChEBI" id="CHEBI:61717"/>
        <label>2</label>
    </ligand>
</feature>
<keyword evidence="4 9" id="KW-0479">Metal-binding</keyword>
<reference evidence="12 13" key="1">
    <citation type="submission" date="2017-10" db="EMBL/GenBank/DDBJ databases">
        <title>Nyctiphanis sp. nov., isolated from the stomach of the euphausiid Nyctiphanes simplex (Hansen, 1911) in the Gulf of California.</title>
        <authorList>
            <person name="Gomez-Gil B."/>
            <person name="Aguilar-Mendez M."/>
            <person name="Lopez-Cortes A."/>
            <person name="Gomez-Gutierrez J."/>
            <person name="Roque A."/>
            <person name="Lang E."/>
            <person name="Gonzalez-Castillo A."/>
        </authorList>
    </citation>
    <scope>NUCLEOTIDE SEQUENCE [LARGE SCALE GENOMIC DNA]</scope>
    <source>
        <strain evidence="12 13">CAIM 600</strain>
    </source>
</reference>
<evidence type="ECO:0000256" key="10">
    <source>
        <dbReference type="SAM" id="SignalP"/>
    </source>
</evidence>
<dbReference type="InterPro" id="IPR036909">
    <property type="entry name" value="Cyt_c-like_dom_sf"/>
</dbReference>
<evidence type="ECO:0000256" key="7">
    <source>
        <dbReference type="ARBA" id="ARBA00023004"/>
    </source>
</evidence>
<comment type="subcellular location">
    <subcellularLocation>
        <location evidence="1">Periplasm</location>
    </subcellularLocation>
</comment>
<dbReference type="PRINTS" id="PR00605">
    <property type="entry name" value="CYTCHROMECIC"/>
</dbReference>
<comment type="PTM">
    <text evidence="8">Binds 2 heme c groups covalently per subunit.</text>
</comment>
<dbReference type="OrthoDB" id="9773456at2"/>
<dbReference type="Proteomes" id="UP000290287">
    <property type="component" value="Unassembled WGS sequence"/>
</dbReference>
<feature type="chain" id="PRO_5020609031" evidence="10">
    <location>
        <begin position="19"/>
        <end position="205"/>
    </location>
</feature>
<keyword evidence="13" id="KW-1185">Reference proteome</keyword>
<sequence length="205" mass="21314">MKKIVLLLTLFASFSAVADGDAEKGKAISATCAACHGADGNSAVPANPKLAGQHPNYLLKQLKEFKLAMTSQGQSGRNNAVMGGMVMPLSEKDMADLAAYYASQDATPGTTPEAAIALGKQIYNAGLPDRGVAACIACHGPRGNGTVSSGFPKISGQHADYLKGQLEMFRSGQRNNDLNGMMRAVSAKLSDAEILAVSQYLGGLH</sequence>
<dbReference type="PANTHER" id="PTHR33751">
    <property type="entry name" value="CBB3-TYPE CYTOCHROME C OXIDASE SUBUNIT FIXP"/>
    <property type="match status" value="1"/>
</dbReference>
<feature type="signal peptide" evidence="10">
    <location>
        <begin position="1"/>
        <end position="18"/>
    </location>
</feature>
<keyword evidence="2" id="KW-0813">Transport</keyword>
<feature type="binding site" description="covalent" evidence="8">
    <location>
        <position position="35"/>
    </location>
    <ligand>
        <name>heme c</name>
        <dbReference type="ChEBI" id="CHEBI:61717"/>
        <label>1</label>
    </ligand>
</feature>
<evidence type="ECO:0000256" key="8">
    <source>
        <dbReference type="PIRSR" id="PIRSR000005-1"/>
    </source>
</evidence>
<dbReference type="EMBL" id="PEIB01000017">
    <property type="protein sequence ID" value="RXJ72642.1"/>
    <property type="molecule type" value="Genomic_DNA"/>
</dbReference>
<evidence type="ECO:0000256" key="5">
    <source>
        <dbReference type="ARBA" id="ARBA00022764"/>
    </source>
</evidence>
<evidence type="ECO:0000256" key="9">
    <source>
        <dbReference type="PIRSR" id="PIRSR000005-2"/>
    </source>
</evidence>
<comment type="caution">
    <text evidence="12">The sequence shown here is derived from an EMBL/GenBank/DDBJ whole genome shotgun (WGS) entry which is preliminary data.</text>
</comment>
<keyword evidence="3 8" id="KW-0349">Heme</keyword>
<dbReference type="AlphaFoldDB" id="A0A4Q0YNV0"/>
<evidence type="ECO:0000256" key="2">
    <source>
        <dbReference type="ARBA" id="ARBA00022448"/>
    </source>
</evidence>
<protein>
    <submittedName>
        <fullName evidence="12">Cytochrome c4</fullName>
    </submittedName>
</protein>
<dbReference type="PANTHER" id="PTHR33751:SF9">
    <property type="entry name" value="CYTOCHROME C4"/>
    <property type="match status" value="1"/>
</dbReference>
<dbReference type="GO" id="GO:0020037">
    <property type="term" value="F:heme binding"/>
    <property type="evidence" value="ECO:0007669"/>
    <property type="project" value="InterPro"/>
</dbReference>
<dbReference type="GO" id="GO:0042597">
    <property type="term" value="C:periplasmic space"/>
    <property type="evidence" value="ECO:0007669"/>
    <property type="project" value="UniProtKB-SubCell"/>
</dbReference>
<feature type="binding site" description="axial binding residue" evidence="9">
    <location>
        <position position="36"/>
    </location>
    <ligand>
        <name>heme c</name>
        <dbReference type="ChEBI" id="CHEBI:61717"/>
        <label>1</label>
    </ligand>
    <ligandPart>
        <name>Fe</name>
        <dbReference type="ChEBI" id="CHEBI:18248"/>
    </ligandPart>
</feature>
<evidence type="ECO:0000259" key="11">
    <source>
        <dbReference type="PROSITE" id="PS51007"/>
    </source>
</evidence>